<reference evidence="3" key="1">
    <citation type="submission" date="2014-07" db="EMBL/GenBank/DDBJ databases">
        <authorList>
            <person name="Monot Marc"/>
        </authorList>
    </citation>
    <scope>NUCLEOTIDE SEQUENCE</scope>
    <source>
        <strain evidence="5">7032989</strain>
        <strain evidence="3">7032994</strain>
    </source>
</reference>
<keyword evidence="2" id="KW-0472">Membrane</keyword>
<dbReference type="Proteomes" id="UP000372533">
    <property type="component" value="Unassembled WGS sequence"/>
</dbReference>
<evidence type="ECO:0000313" key="7">
    <source>
        <dbReference type="EMBL" id="HBH2618984.1"/>
    </source>
</evidence>
<organism evidence="3">
    <name type="scientific">Clostridioides difficile</name>
    <name type="common">Peptoclostridium difficile</name>
    <dbReference type="NCBI Taxonomy" id="1496"/>
    <lineage>
        <taxon>Bacteria</taxon>
        <taxon>Bacillati</taxon>
        <taxon>Bacillota</taxon>
        <taxon>Clostridia</taxon>
        <taxon>Peptostreptococcales</taxon>
        <taxon>Peptostreptococcaceae</taxon>
        <taxon>Clostridioides</taxon>
    </lineage>
</organism>
<dbReference type="Proteomes" id="UP000878956">
    <property type="component" value="Unassembled WGS sequence"/>
</dbReference>
<gene>
    <name evidence="5" type="ORF">BN1095_450040</name>
    <name evidence="4" type="ORF">BN1096_560040</name>
    <name evidence="3" type="ORF">BN1097_540042</name>
    <name evidence="6" type="ORF">KRM00_000904</name>
    <name evidence="7" type="ORF">KRQ00_000712</name>
    <name evidence="9" type="ORF">SAMEA1402366_00411</name>
    <name evidence="8" type="ORF">SAMEA3375112_00041</name>
</gene>
<evidence type="ECO:0000313" key="8">
    <source>
        <dbReference type="EMBL" id="SJR79010.1"/>
    </source>
</evidence>
<dbReference type="KEGG" id="pdf:CD630DERM_11360"/>
<dbReference type="EMBL" id="LK933127">
    <property type="protein sequence ID" value="CDT36878.1"/>
    <property type="molecule type" value="Genomic_DNA"/>
</dbReference>
<accession>A0A031WI97</accession>
<sequence>MNRRKTIYRGFNNNRHKIDLRKYVITIACLCLIGYYSYTKIKDSKILEYVSAKIPFLNNSSDITYKDISDELNSIKKGKKSKSQTNSDDKQETNPEKAVNNTKEPEEVKLATIEGWDMYTIQVAAIDNNDDLKKIQTSLVNNDIPFSVMEKDGVKKIQTYSSFDENDVRKQISSVRKVFPDAFLSHLDAPMLSLEYTSNYAYIESISKELNKLITNFKEESSFWSNAENNVDMEKYNTILTNRKAISQNISKEAEKIDYSEMRLFKDNLIEYVKNVNEKIDTASKAANEEKYSVSKSLLLSSMQEYSMFINSIK</sequence>
<dbReference type="RefSeq" id="WP_003438046.1">
    <property type="nucleotide sequence ID" value="NZ_AP025558.1"/>
</dbReference>
<evidence type="ECO:0008006" key="12">
    <source>
        <dbReference type="Google" id="ProtNLM"/>
    </source>
</evidence>
<evidence type="ECO:0000313" key="10">
    <source>
        <dbReference type="Proteomes" id="UP000189137"/>
    </source>
</evidence>
<evidence type="ECO:0000313" key="6">
    <source>
        <dbReference type="EMBL" id="HBH1541445.1"/>
    </source>
</evidence>
<keyword evidence="2" id="KW-0812">Transmembrane</keyword>
<reference evidence="6" key="4">
    <citation type="submission" date="2021-06" db="EMBL/GenBank/DDBJ databases">
        <authorList>
            <consortium name="NCBI Pathogen Detection Project"/>
        </authorList>
    </citation>
    <scope>NUCLEOTIDE SEQUENCE</scope>
    <source>
        <strain evidence="7">Clostridioides</strain>
        <strain evidence="6">HN1000</strain>
    </source>
</reference>
<dbReference type="EMBL" id="FUPS01000001">
    <property type="protein sequence ID" value="SJR79010.1"/>
    <property type="molecule type" value="Genomic_DNA"/>
</dbReference>
<evidence type="ECO:0000313" key="11">
    <source>
        <dbReference type="Proteomes" id="UP000372533"/>
    </source>
</evidence>
<evidence type="ECO:0000313" key="9">
    <source>
        <dbReference type="EMBL" id="VHX94682.1"/>
    </source>
</evidence>
<evidence type="ECO:0000256" key="1">
    <source>
        <dbReference type="SAM" id="MobiDB-lite"/>
    </source>
</evidence>
<evidence type="ECO:0000313" key="3">
    <source>
        <dbReference type="EMBL" id="CDS85784.1"/>
    </source>
</evidence>
<dbReference type="Proteomes" id="UP000189137">
    <property type="component" value="Unassembled WGS sequence"/>
</dbReference>
<feature type="region of interest" description="Disordered" evidence="1">
    <location>
        <begin position="76"/>
        <end position="104"/>
    </location>
</feature>
<dbReference type="GeneID" id="66353546"/>
<dbReference type="PATRIC" id="fig|1496.1373.peg.968"/>
<dbReference type="OMA" id="HALPHII"/>
<keyword evidence="2" id="KW-1133">Transmembrane helix</keyword>
<evidence type="ECO:0000313" key="4">
    <source>
        <dbReference type="EMBL" id="CDS86287.1"/>
    </source>
</evidence>
<dbReference type="EMBL" id="LK932392">
    <property type="protein sequence ID" value="CDS85784.1"/>
    <property type="molecule type" value="Genomic_DNA"/>
</dbReference>
<dbReference type="AlphaFoldDB" id="A0A031WI97"/>
<dbReference type="EMBL" id="CAAJVP010000002">
    <property type="protein sequence ID" value="VHX94682.1"/>
    <property type="molecule type" value="Genomic_DNA"/>
</dbReference>
<dbReference type="EMBL" id="DAEQIJ010000002">
    <property type="protein sequence ID" value="HBH2618984.1"/>
    <property type="molecule type" value="Genomic_DNA"/>
</dbReference>
<reference evidence="6" key="2">
    <citation type="journal article" date="2018" name="Genome Biol.">
        <title>SKESA: strategic k-mer extension for scrupulous assemblies.</title>
        <authorList>
            <person name="Souvorov A."/>
            <person name="Agarwala R."/>
            <person name="Lipman D.J."/>
        </authorList>
    </citation>
    <scope>NUCLEOTIDE SEQUENCE</scope>
    <source>
        <strain evidence="7">Clostridioides</strain>
        <strain evidence="6">HN1000</strain>
    </source>
</reference>
<name>A0A031WI97_CLODI</name>
<reference evidence="9 11" key="3">
    <citation type="submission" date="2019-04" db="EMBL/GenBank/DDBJ databases">
        <authorList>
            <consortium name="Pathogen Informatics"/>
        </authorList>
    </citation>
    <scope>NUCLEOTIDE SEQUENCE [LARGE SCALE GENOMIC DNA]</scope>
    <source>
        <strain evidence="11">tl291</strain>
        <strain evidence="9">Tl291</strain>
        <strain evidence="8 10">VRECD0157</strain>
    </source>
</reference>
<protein>
    <recommendedName>
        <fullName evidence="12">SPOR domain-containing protein</fullName>
    </recommendedName>
</protein>
<proteinExistence type="predicted"/>
<dbReference type="EMBL" id="LK932509">
    <property type="protein sequence ID" value="CDS86287.1"/>
    <property type="molecule type" value="Genomic_DNA"/>
</dbReference>
<evidence type="ECO:0000256" key="2">
    <source>
        <dbReference type="SAM" id="Phobius"/>
    </source>
</evidence>
<evidence type="ECO:0000313" key="5">
    <source>
        <dbReference type="EMBL" id="CDT36878.1"/>
    </source>
</evidence>
<feature type="transmembrane region" description="Helical" evidence="2">
    <location>
        <begin position="20"/>
        <end position="38"/>
    </location>
</feature>
<dbReference type="EMBL" id="DAEPXK010000007">
    <property type="protein sequence ID" value="HBH1541445.1"/>
    <property type="molecule type" value="Genomic_DNA"/>
</dbReference>
<dbReference type="Proteomes" id="UP000879542">
    <property type="component" value="Unassembled WGS sequence"/>
</dbReference>